<dbReference type="AlphaFoldDB" id="A0A4U1BVN0"/>
<dbReference type="InterPro" id="IPR026444">
    <property type="entry name" value="Secre_tail"/>
</dbReference>
<dbReference type="NCBIfam" id="TIGR04183">
    <property type="entry name" value="Por_Secre_tail"/>
    <property type="match status" value="1"/>
</dbReference>
<proteinExistence type="predicted"/>
<feature type="signal peptide" evidence="1">
    <location>
        <begin position="1"/>
        <end position="20"/>
    </location>
</feature>
<organism evidence="2 3">
    <name type="scientific">Pedobacter cryophilus</name>
    <dbReference type="NCBI Taxonomy" id="2571271"/>
    <lineage>
        <taxon>Bacteria</taxon>
        <taxon>Pseudomonadati</taxon>
        <taxon>Bacteroidota</taxon>
        <taxon>Sphingobacteriia</taxon>
        <taxon>Sphingobacteriales</taxon>
        <taxon>Sphingobacteriaceae</taxon>
        <taxon>Pedobacter</taxon>
    </lineage>
</organism>
<gene>
    <name evidence="2" type="ORF">FA046_12440</name>
</gene>
<keyword evidence="1" id="KW-0732">Signal</keyword>
<feature type="chain" id="PRO_5020633586" evidence="1">
    <location>
        <begin position="21"/>
        <end position="506"/>
    </location>
</feature>
<evidence type="ECO:0000313" key="3">
    <source>
        <dbReference type="Proteomes" id="UP000308181"/>
    </source>
</evidence>
<accession>A0A4U1BVN0</accession>
<dbReference type="Proteomes" id="UP000308181">
    <property type="component" value="Unassembled WGS sequence"/>
</dbReference>
<name>A0A4U1BVN0_9SPHI</name>
<dbReference type="RefSeq" id="WP_136826843.1">
    <property type="nucleotide sequence ID" value="NZ_SWBP01000004.1"/>
</dbReference>
<dbReference type="EMBL" id="SWBP01000004">
    <property type="protein sequence ID" value="TKB96879.1"/>
    <property type="molecule type" value="Genomic_DNA"/>
</dbReference>
<keyword evidence="3" id="KW-1185">Reference proteome</keyword>
<evidence type="ECO:0000313" key="2">
    <source>
        <dbReference type="EMBL" id="TKB96879.1"/>
    </source>
</evidence>
<reference evidence="2 3" key="1">
    <citation type="submission" date="2019-04" db="EMBL/GenBank/DDBJ databases">
        <title>Pedobacter sp. AR-3-17 sp. nov., isolated from Arctic soil.</title>
        <authorList>
            <person name="Dahal R.H."/>
            <person name="Kim D.-U."/>
        </authorList>
    </citation>
    <scope>NUCLEOTIDE SEQUENCE [LARGE SCALE GENOMIC DNA]</scope>
    <source>
        <strain evidence="2 3">AR-3-17</strain>
    </source>
</reference>
<dbReference type="PROSITE" id="PS51257">
    <property type="entry name" value="PROKAR_LIPOPROTEIN"/>
    <property type="match status" value="1"/>
</dbReference>
<dbReference type="OrthoDB" id="749310at2"/>
<protein>
    <submittedName>
        <fullName evidence="2">T9SS type A sorting domain-containing protein</fullName>
    </submittedName>
</protein>
<sequence length="506" mass="53847">MRIKLLLSLFFLLSCKIASAQWANQVSTPWVYNFTSGTSATINTTSAAIDNSSTSGSPFLPAPPSGVSRVYAPITTGSVYTLDKAANTLVMVPSSTSGISKFSVYDVTGSSPIVTASITLNMGRVGATAPANNLAYNWILGNRGANGKASNLFNNASSGFNAAGADSSLFTSIRLIYSNTNDNYTAGYRSSGGSSNTHTTLNGGTLSPDVDYKLEAFINNSTVSKTYTKNATIYTVPAGTFHLWITNLTDVSPDPPLPAVRYSVGANFDLPKSVETAPGPPTANETMPADVSINSFLVQAASNTSNAGKITITGGMSLAYDLSTLPVTLTSFKGDEQNNVVNLNWRTASELNNDYFELLRAGDDRNFASIGKVYGNGTKNQNSDYYFKDKAPLAGNNYYKLKQVDFDGKTTIHDDIVFVKTLANAATLAVSSTKNADVNVNILANNNSKATLGFYNTNGQKVFETNVVLSKGFNQFNYNVGTLNSGVYVAKVFGDGLQLVTKFLKD</sequence>
<evidence type="ECO:0000256" key="1">
    <source>
        <dbReference type="SAM" id="SignalP"/>
    </source>
</evidence>
<comment type="caution">
    <text evidence="2">The sequence shown here is derived from an EMBL/GenBank/DDBJ whole genome shotgun (WGS) entry which is preliminary data.</text>
</comment>